<dbReference type="GO" id="GO:0005829">
    <property type="term" value="C:cytosol"/>
    <property type="evidence" value="ECO:0007669"/>
    <property type="project" value="TreeGrafter"/>
</dbReference>
<sequence>MTQRDVVFPPGRQALYERNRYSPAIRSNGFLFVSGQVGSTEAGSPEPDLEAQVRLAFNNLKAILAAAECSFDDVVDVTVFMVDPESIFERVWSVVPEFWGSAPHPTLTAVGVTWLYGFQFEIKVIARLPETTL</sequence>
<dbReference type="Gene3D" id="3.30.1330.40">
    <property type="entry name" value="RutC-like"/>
    <property type="match status" value="1"/>
</dbReference>
<organism evidence="1 2">
    <name type="scientific">Pseudomonas brassicacearum</name>
    <dbReference type="NCBI Taxonomy" id="930166"/>
    <lineage>
        <taxon>Bacteria</taxon>
        <taxon>Pseudomonadati</taxon>
        <taxon>Pseudomonadota</taxon>
        <taxon>Gammaproteobacteria</taxon>
        <taxon>Pseudomonadales</taxon>
        <taxon>Pseudomonadaceae</taxon>
        <taxon>Pseudomonas</taxon>
    </lineage>
</organism>
<dbReference type="Pfam" id="PF01042">
    <property type="entry name" value="Ribonuc_L-PSP"/>
    <property type="match status" value="1"/>
</dbReference>
<dbReference type="EMBL" id="JABFMS010000004">
    <property type="protein sequence ID" value="NUT80137.1"/>
    <property type="molecule type" value="Genomic_DNA"/>
</dbReference>
<dbReference type="PANTHER" id="PTHR11803">
    <property type="entry name" value="2-IMINOBUTANOATE/2-IMINOPROPANOATE DEAMINASE RIDA"/>
    <property type="match status" value="1"/>
</dbReference>
<proteinExistence type="predicted"/>
<dbReference type="CDD" id="cd02198">
    <property type="entry name" value="YjgH_like"/>
    <property type="match status" value="1"/>
</dbReference>
<evidence type="ECO:0000313" key="2">
    <source>
        <dbReference type="Proteomes" id="UP000562723"/>
    </source>
</evidence>
<dbReference type="InterPro" id="IPR006175">
    <property type="entry name" value="YjgF/YER057c/UK114"/>
</dbReference>
<dbReference type="GO" id="GO:0019239">
    <property type="term" value="F:deaminase activity"/>
    <property type="evidence" value="ECO:0007669"/>
    <property type="project" value="TreeGrafter"/>
</dbReference>
<gene>
    <name evidence="1" type="ORF">HNO85_04180</name>
</gene>
<accession>A0AAJ3FUK2</accession>
<dbReference type="AlphaFoldDB" id="A0AAJ3FUK2"/>
<dbReference type="RefSeq" id="WP_058546800.1">
    <property type="nucleotide sequence ID" value="NZ_CP045701.2"/>
</dbReference>
<dbReference type="SUPFAM" id="SSF55298">
    <property type="entry name" value="YjgF-like"/>
    <property type="match status" value="1"/>
</dbReference>
<name>A0AAJ3FUK2_9PSED</name>
<evidence type="ECO:0000313" key="1">
    <source>
        <dbReference type="EMBL" id="NUT80137.1"/>
    </source>
</evidence>
<dbReference type="PANTHER" id="PTHR11803:SF44">
    <property type="entry name" value="RUTC FAMILY PROTEIN YJGH"/>
    <property type="match status" value="1"/>
</dbReference>
<reference evidence="1 2" key="1">
    <citation type="journal article" date="2020" name="Front. Plant Sci.">
        <title>Isolation of Rhizosphere Bacteria That Improve Quality and Water Stress Tolerance in Greenhouse Ornamentals.</title>
        <authorList>
            <person name="Nordstedt N.P."/>
            <person name="Jones M.L."/>
        </authorList>
    </citation>
    <scope>NUCLEOTIDE SEQUENCE [LARGE SCALE GENOMIC DNA]</scope>
    <source>
        <strain evidence="1 2">C2F7</strain>
    </source>
</reference>
<dbReference type="InterPro" id="IPR035959">
    <property type="entry name" value="RutC-like_sf"/>
</dbReference>
<protein>
    <submittedName>
        <fullName evidence="1">RidA family protein</fullName>
    </submittedName>
</protein>
<dbReference type="InterPro" id="IPR038743">
    <property type="entry name" value="YjgH-like"/>
</dbReference>
<comment type="caution">
    <text evidence="1">The sequence shown here is derived from an EMBL/GenBank/DDBJ whole genome shotgun (WGS) entry which is preliminary data.</text>
</comment>
<dbReference type="Proteomes" id="UP000562723">
    <property type="component" value="Unassembled WGS sequence"/>
</dbReference>